<comment type="subcellular location">
    <subcellularLocation>
        <location evidence="1">Nucleus</location>
    </subcellularLocation>
</comment>
<dbReference type="GeneID" id="114454475"/>
<organism evidence="9 10">
    <name type="scientific">Gouania willdenowi</name>
    <name type="common">Blunt-snouted clingfish</name>
    <name type="synonym">Lepadogaster willdenowi</name>
    <dbReference type="NCBI Taxonomy" id="441366"/>
    <lineage>
        <taxon>Eukaryota</taxon>
        <taxon>Metazoa</taxon>
        <taxon>Chordata</taxon>
        <taxon>Craniata</taxon>
        <taxon>Vertebrata</taxon>
        <taxon>Euteleostomi</taxon>
        <taxon>Actinopterygii</taxon>
        <taxon>Neopterygii</taxon>
        <taxon>Teleostei</taxon>
        <taxon>Neoteleostei</taxon>
        <taxon>Acanthomorphata</taxon>
        <taxon>Ovalentaria</taxon>
        <taxon>Blenniimorphae</taxon>
        <taxon>Blenniiformes</taxon>
        <taxon>Gobiesocoidei</taxon>
        <taxon>Gobiesocidae</taxon>
        <taxon>Gobiesocinae</taxon>
        <taxon>Gouania</taxon>
    </lineage>
</organism>
<evidence type="ECO:0000259" key="8">
    <source>
        <dbReference type="PROSITE" id="PS50217"/>
    </source>
</evidence>
<accession>A0A8C5GH98</accession>
<dbReference type="InterPro" id="IPR046347">
    <property type="entry name" value="bZIP_sf"/>
</dbReference>
<dbReference type="Gene3D" id="1.20.5.170">
    <property type="match status" value="1"/>
</dbReference>
<evidence type="ECO:0000313" key="9">
    <source>
        <dbReference type="Ensembl" id="ENSGWIP00000030305.1"/>
    </source>
</evidence>
<dbReference type="PROSITE" id="PS50217">
    <property type="entry name" value="BZIP"/>
    <property type="match status" value="1"/>
</dbReference>
<dbReference type="GO" id="GO:0000978">
    <property type="term" value="F:RNA polymerase II cis-regulatory region sequence-specific DNA binding"/>
    <property type="evidence" value="ECO:0007669"/>
    <property type="project" value="TreeGrafter"/>
</dbReference>
<dbReference type="PRINTS" id="PR00041">
    <property type="entry name" value="LEUZIPPRCREB"/>
</dbReference>
<feature type="domain" description="BZIP" evidence="8">
    <location>
        <begin position="45"/>
        <end position="96"/>
    </location>
</feature>
<dbReference type="InterPro" id="IPR001630">
    <property type="entry name" value="Leuzip_CREB"/>
</dbReference>
<dbReference type="GO" id="GO:0005634">
    <property type="term" value="C:nucleus"/>
    <property type="evidence" value="ECO:0007669"/>
    <property type="project" value="UniProtKB-SubCell"/>
</dbReference>
<evidence type="ECO:0000256" key="1">
    <source>
        <dbReference type="ARBA" id="ARBA00004123"/>
    </source>
</evidence>
<dbReference type="Ensembl" id="ENSGWIT00000033045.1">
    <property type="protein sequence ID" value="ENSGWIP00000030305.1"/>
    <property type="gene ID" value="ENSGWIG00000015793.1"/>
</dbReference>
<reference evidence="9" key="3">
    <citation type="submission" date="2025-09" db="UniProtKB">
        <authorList>
            <consortium name="Ensembl"/>
        </authorList>
    </citation>
    <scope>IDENTIFICATION</scope>
</reference>
<dbReference type="GO" id="GO:0005667">
    <property type="term" value="C:transcription regulator complex"/>
    <property type="evidence" value="ECO:0007669"/>
    <property type="project" value="TreeGrafter"/>
</dbReference>
<reference evidence="9" key="1">
    <citation type="submission" date="2020-06" db="EMBL/GenBank/DDBJ databases">
        <authorList>
            <consortium name="Wellcome Sanger Institute Data Sharing"/>
        </authorList>
    </citation>
    <scope>NUCLEOTIDE SEQUENCE [LARGE SCALE GENOMIC DNA]</scope>
</reference>
<sequence>MAVTGEEETESSGSGTGMKLPQATSSLHHGEEKKASAPHSQAVASQKKELRLLKNREAARECRRKKKEYVRCLENRVSKLEHQNRTLIEELTALKDVYQTKVE</sequence>
<reference evidence="9" key="2">
    <citation type="submission" date="2025-08" db="UniProtKB">
        <authorList>
            <consortium name="Ensembl"/>
        </authorList>
    </citation>
    <scope>IDENTIFICATION</scope>
</reference>
<dbReference type="PANTHER" id="PTHR45879">
    <property type="entry name" value="CYCLIC AMP RESPONSE ELEMENT-BINDING PROTEIN B"/>
    <property type="match status" value="1"/>
</dbReference>
<keyword evidence="10" id="KW-1185">Reference proteome</keyword>
<evidence type="ECO:0000256" key="4">
    <source>
        <dbReference type="ARBA" id="ARBA00023163"/>
    </source>
</evidence>
<keyword evidence="3" id="KW-0238">DNA-binding</keyword>
<evidence type="ECO:0000256" key="2">
    <source>
        <dbReference type="ARBA" id="ARBA00023015"/>
    </source>
</evidence>
<dbReference type="InterPro" id="IPR004827">
    <property type="entry name" value="bZIP"/>
</dbReference>
<keyword evidence="5" id="KW-0539">Nucleus</keyword>
<dbReference type="OrthoDB" id="5970722at2759"/>
<name>A0A8C5GH98_GOUWI</name>
<protein>
    <submittedName>
        <fullName evidence="9">Cyclic AMP-responsive element-binding protein-like</fullName>
    </submittedName>
</protein>
<proteinExistence type="predicted"/>
<evidence type="ECO:0000256" key="3">
    <source>
        <dbReference type="ARBA" id="ARBA00023125"/>
    </source>
</evidence>
<feature type="coiled-coil region" evidence="6">
    <location>
        <begin position="63"/>
        <end position="97"/>
    </location>
</feature>
<feature type="region of interest" description="Disordered" evidence="7">
    <location>
        <begin position="1"/>
        <end position="51"/>
    </location>
</feature>
<dbReference type="FunFam" id="1.20.5.170:FF:000003">
    <property type="entry name" value="cAMP-responsive element modulator isoform X2"/>
    <property type="match status" value="1"/>
</dbReference>
<feature type="compositionally biased region" description="Acidic residues" evidence="7">
    <location>
        <begin position="1"/>
        <end position="10"/>
    </location>
</feature>
<keyword evidence="4" id="KW-0804">Transcription</keyword>
<evidence type="ECO:0000256" key="7">
    <source>
        <dbReference type="SAM" id="MobiDB-lite"/>
    </source>
</evidence>
<keyword evidence="6" id="KW-0175">Coiled coil</keyword>
<dbReference type="RefSeq" id="XP_028290778.1">
    <property type="nucleotide sequence ID" value="XM_028434977.1"/>
</dbReference>
<dbReference type="SUPFAM" id="SSF57959">
    <property type="entry name" value="Leucine zipper domain"/>
    <property type="match status" value="1"/>
</dbReference>
<evidence type="ECO:0000256" key="6">
    <source>
        <dbReference type="SAM" id="Coils"/>
    </source>
</evidence>
<keyword evidence="2" id="KW-0805">Transcription regulation</keyword>
<dbReference type="AlphaFoldDB" id="A0A8C5GH98"/>
<dbReference type="Proteomes" id="UP000694680">
    <property type="component" value="Chromosome 20"/>
</dbReference>
<dbReference type="GO" id="GO:0000981">
    <property type="term" value="F:DNA-binding transcription factor activity, RNA polymerase II-specific"/>
    <property type="evidence" value="ECO:0007669"/>
    <property type="project" value="TreeGrafter"/>
</dbReference>
<dbReference type="Pfam" id="PF00170">
    <property type="entry name" value="bZIP_1"/>
    <property type="match status" value="1"/>
</dbReference>
<dbReference type="PROSITE" id="PS00036">
    <property type="entry name" value="BZIP_BASIC"/>
    <property type="match status" value="1"/>
</dbReference>
<dbReference type="SMART" id="SM00338">
    <property type="entry name" value="BRLZ"/>
    <property type="match status" value="1"/>
</dbReference>
<dbReference type="PANTHER" id="PTHR45879:SF3">
    <property type="entry name" value="CYCLIC AMP RESPONSE ELEMENT-BINDING PROTEIN B"/>
    <property type="match status" value="1"/>
</dbReference>
<evidence type="ECO:0000256" key="5">
    <source>
        <dbReference type="ARBA" id="ARBA00023242"/>
    </source>
</evidence>
<evidence type="ECO:0000313" key="10">
    <source>
        <dbReference type="Proteomes" id="UP000694680"/>
    </source>
</evidence>
<dbReference type="CDD" id="cd14690">
    <property type="entry name" value="bZIP_CREB1"/>
    <property type="match status" value="1"/>
</dbReference>
<gene>
    <name evidence="9" type="primary">LOC114454475</name>
</gene>